<comment type="caution">
    <text evidence="1">The sequence shown here is derived from an EMBL/GenBank/DDBJ whole genome shotgun (WGS) entry which is preliminary data.</text>
</comment>
<name>A0A370U448_9HELO</name>
<protein>
    <submittedName>
        <fullName evidence="1">Uncharacterized protein</fullName>
    </submittedName>
</protein>
<dbReference type="EMBL" id="NPIC01000001">
    <property type="protein sequence ID" value="RDL42547.1"/>
    <property type="molecule type" value="Genomic_DNA"/>
</dbReference>
<evidence type="ECO:0000313" key="1">
    <source>
        <dbReference type="EMBL" id="RDL42547.1"/>
    </source>
</evidence>
<dbReference type="RefSeq" id="XP_031875203.1">
    <property type="nucleotide sequence ID" value="XM_032011149.1"/>
</dbReference>
<dbReference type="Pfam" id="PF18647">
    <property type="entry name" value="Fungal_lectin_2"/>
    <property type="match status" value="1"/>
</dbReference>
<proteinExistence type="predicted"/>
<reference evidence="1 2" key="1">
    <citation type="journal article" date="2018" name="IMA Fungus">
        <title>IMA Genome-F 9: Draft genome sequence of Annulohypoxylon stygium, Aspergillus mulundensis, Berkeleyomyces basicola (syn. Thielaviopsis basicola), Ceratocystis smalleyi, two Cercospora beticola strains, Coleophoma cylindrospora, Fusarium fracticaudum, Phialophora cf. hyalina, and Morchella septimelata.</title>
        <authorList>
            <person name="Wingfield B.D."/>
            <person name="Bills G.F."/>
            <person name="Dong Y."/>
            <person name="Huang W."/>
            <person name="Nel W.J."/>
            <person name="Swalarsk-Parry B.S."/>
            <person name="Vaghefi N."/>
            <person name="Wilken P.M."/>
            <person name="An Z."/>
            <person name="de Beer Z.W."/>
            <person name="De Vos L."/>
            <person name="Chen L."/>
            <person name="Duong T.A."/>
            <person name="Gao Y."/>
            <person name="Hammerbacher A."/>
            <person name="Kikkert J.R."/>
            <person name="Li Y."/>
            <person name="Li H."/>
            <person name="Li K."/>
            <person name="Li Q."/>
            <person name="Liu X."/>
            <person name="Ma X."/>
            <person name="Naidoo K."/>
            <person name="Pethybridge S.J."/>
            <person name="Sun J."/>
            <person name="Steenkamp E.T."/>
            <person name="van der Nest M.A."/>
            <person name="van Wyk S."/>
            <person name="Wingfield M.J."/>
            <person name="Xiong C."/>
            <person name="Yue Q."/>
            <person name="Zhang X."/>
        </authorList>
    </citation>
    <scope>NUCLEOTIDE SEQUENCE [LARGE SCALE GENOMIC DNA]</scope>
    <source>
        <strain evidence="1 2">BP 5553</strain>
    </source>
</reference>
<sequence>MTVIMDSCDGNNPDNPMNWKHGGSYDLDKVKFEVIPNKKHYVPGICSFHVHQIETYYCADLAGTLRRYKYTTNVTAKDSKGNILFTSGDMEAGDPNSYKMGAVYYDTLVLTPESRGDYIQFNLGGQSWTTKDVGAQGQKCKVGDWDSRLKPTDYSRTGRDMDCSMQC</sequence>
<keyword evidence="2" id="KW-1185">Reference proteome</keyword>
<evidence type="ECO:0000313" key="2">
    <source>
        <dbReference type="Proteomes" id="UP000254866"/>
    </source>
</evidence>
<dbReference type="Proteomes" id="UP000254866">
    <property type="component" value="Unassembled WGS sequence"/>
</dbReference>
<dbReference type="OrthoDB" id="1896086at2759"/>
<gene>
    <name evidence="1" type="ORF">BP5553_02526</name>
</gene>
<dbReference type="GeneID" id="43595375"/>
<organism evidence="1 2">
    <name type="scientific">Venustampulla echinocandica</name>
    <dbReference type="NCBI Taxonomy" id="2656787"/>
    <lineage>
        <taxon>Eukaryota</taxon>
        <taxon>Fungi</taxon>
        <taxon>Dikarya</taxon>
        <taxon>Ascomycota</taxon>
        <taxon>Pezizomycotina</taxon>
        <taxon>Leotiomycetes</taxon>
        <taxon>Helotiales</taxon>
        <taxon>Pleuroascaceae</taxon>
        <taxon>Venustampulla</taxon>
    </lineage>
</organism>
<accession>A0A370U448</accession>
<dbReference type="AlphaFoldDB" id="A0A370U448"/>